<evidence type="ECO:0000313" key="3">
    <source>
        <dbReference type="Proteomes" id="UP001163821"/>
    </source>
</evidence>
<feature type="chain" id="PRO_5041233152" description="Porin" evidence="1">
    <location>
        <begin position="21"/>
        <end position="356"/>
    </location>
</feature>
<dbReference type="AlphaFoldDB" id="A0AA41Y4A3"/>
<evidence type="ECO:0008006" key="4">
    <source>
        <dbReference type="Google" id="ProtNLM"/>
    </source>
</evidence>
<name>A0AA41Y4A3_9BACT</name>
<proteinExistence type="predicted"/>
<dbReference type="EMBL" id="JAPAAF010000013">
    <property type="protein sequence ID" value="MCW0483201.1"/>
    <property type="molecule type" value="Genomic_DNA"/>
</dbReference>
<dbReference type="InterPro" id="IPR023614">
    <property type="entry name" value="Porin_dom_sf"/>
</dbReference>
<accession>A0AA41Y4A3</accession>
<protein>
    <recommendedName>
        <fullName evidence="4">Porin</fullName>
    </recommendedName>
</protein>
<keyword evidence="3" id="KW-1185">Reference proteome</keyword>
<reference evidence="2" key="1">
    <citation type="submission" date="2022-10" db="EMBL/GenBank/DDBJ databases">
        <title>Gaoshiqiia sediminis gen. nov., sp. nov., isolated from coastal sediment.</title>
        <authorList>
            <person name="Yu W.X."/>
            <person name="Mu D.S."/>
            <person name="Du J.Z."/>
            <person name="Liang Y.Q."/>
        </authorList>
    </citation>
    <scope>NUCLEOTIDE SEQUENCE</scope>
    <source>
        <strain evidence="2">A06</strain>
    </source>
</reference>
<sequence length="356" mass="40314">MRYILFILACLIFSTAFSQAETGQEKGKPIVQIFGNFDVDATKNAQKQYGFWFGRAHLGYEYQFSPQFLGRIILDAGRPTTVGQISVADRTGNEMDVSNSLKEGSYYTVTLKFASLEWKPTEQIKIQAGGILQNHYITQERFWGYRYLAATFQDRYFGIPSGDLGLIGYFKLNSTVGFDAALTNGEGFRMDQDAYGDVKFAGGVDFFPVKEIQTRFYYDHTSSESPEKSGVQQLISFFAGYKPGTKFRIGGEYNYRFNHQHLENRDLFGISIYGSLAVKHGWELFARVDRLDANIIHNDPSSDLGVRSRTGEALIAGVHFSPVKGVNLSLNYQGWNPDERSLSEQHHLLLSFEYKL</sequence>
<gene>
    <name evidence="2" type="ORF">N2K84_10700</name>
</gene>
<dbReference type="Proteomes" id="UP001163821">
    <property type="component" value="Unassembled WGS sequence"/>
</dbReference>
<evidence type="ECO:0000256" key="1">
    <source>
        <dbReference type="SAM" id="SignalP"/>
    </source>
</evidence>
<keyword evidence="1" id="KW-0732">Signal</keyword>
<dbReference type="RefSeq" id="WP_282591803.1">
    <property type="nucleotide sequence ID" value="NZ_JAPAAF010000013.1"/>
</dbReference>
<organism evidence="2 3">
    <name type="scientific">Gaoshiqia sediminis</name>
    <dbReference type="NCBI Taxonomy" id="2986998"/>
    <lineage>
        <taxon>Bacteria</taxon>
        <taxon>Pseudomonadati</taxon>
        <taxon>Bacteroidota</taxon>
        <taxon>Bacteroidia</taxon>
        <taxon>Marinilabiliales</taxon>
        <taxon>Prolixibacteraceae</taxon>
        <taxon>Gaoshiqia</taxon>
    </lineage>
</organism>
<dbReference type="Gene3D" id="2.40.160.10">
    <property type="entry name" value="Porin"/>
    <property type="match status" value="1"/>
</dbReference>
<comment type="caution">
    <text evidence="2">The sequence shown here is derived from an EMBL/GenBank/DDBJ whole genome shotgun (WGS) entry which is preliminary data.</text>
</comment>
<evidence type="ECO:0000313" key="2">
    <source>
        <dbReference type="EMBL" id="MCW0483201.1"/>
    </source>
</evidence>
<feature type="signal peptide" evidence="1">
    <location>
        <begin position="1"/>
        <end position="20"/>
    </location>
</feature>